<dbReference type="InterPro" id="IPR052161">
    <property type="entry name" value="Mycobact_Acyl-CoA_DH"/>
</dbReference>
<dbReference type="STRING" id="1777140.AWB79_02862"/>
<keyword evidence="4" id="KW-0274">FAD</keyword>
<gene>
    <name evidence="9" type="ORF">AWB79_02862</name>
</gene>
<dbReference type="GO" id="GO:0050660">
    <property type="term" value="F:flavin adenine dinucleotide binding"/>
    <property type="evidence" value="ECO:0007669"/>
    <property type="project" value="InterPro"/>
</dbReference>
<dbReference type="AlphaFoldDB" id="A0A158AWR6"/>
<dbReference type="RefSeq" id="WP_061168084.1">
    <property type="nucleotide sequence ID" value="NZ_FCOA02000008.1"/>
</dbReference>
<dbReference type="SUPFAM" id="SSF56645">
    <property type="entry name" value="Acyl-CoA dehydrogenase NM domain-like"/>
    <property type="match status" value="1"/>
</dbReference>
<organism evidence="9 10">
    <name type="scientific">Caballeronia hypogeia</name>
    <dbReference type="NCBI Taxonomy" id="1777140"/>
    <lineage>
        <taxon>Bacteria</taxon>
        <taxon>Pseudomonadati</taxon>
        <taxon>Pseudomonadota</taxon>
        <taxon>Betaproteobacteria</taxon>
        <taxon>Burkholderiales</taxon>
        <taxon>Burkholderiaceae</taxon>
        <taxon>Caballeronia</taxon>
    </lineage>
</organism>
<evidence type="ECO:0000256" key="1">
    <source>
        <dbReference type="ARBA" id="ARBA00001974"/>
    </source>
</evidence>
<dbReference type="SUPFAM" id="SSF47203">
    <property type="entry name" value="Acyl-CoA dehydrogenase C-terminal domain-like"/>
    <property type="match status" value="1"/>
</dbReference>
<dbReference type="FunFam" id="2.40.110.10:FF:000011">
    <property type="entry name" value="Acyl-CoA dehydrogenase FadE34"/>
    <property type="match status" value="1"/>
</dbReference>
<keyword evidence="10" id="KW-1185">Reference proteome</keyword>
<reference evidence="9" key="1">
    <citation type="submission" date="2016-01" db="EMBL/GenBank/DDBJ databases">
        <authorList>
            <person name="Peeters C."/>
        </authorList>
    </citation>
    <scope>NUCLEOTIDE SEQUENCE</scope>
    <source>
        <strain evidence="9">LMG 29322</strain>
    </source>
</reference>
<protein>
    <submittedName>
        <fullName evidence="9">Acyl-CoA dehydrogenase domain-containing protein</fullName>
    </submittedName>
</protein>
<proteinExistence type="inferred from homology"/>
<dbReference type="PANTHER" id="PTHR43292:SF3">
    <property type="entry name" value="ACYL-COA DEHYDROGENASE FADE29"/>
    <property type="match status" value="1"/>
</dbReference>
<dbReference type="PANTHER" id="PTHR43292">
    <property type="entry name" value="ACYL-COA DEHYDROGENASE"/>
    <property type="match status" value="1"/>
</dbReference>
<feature type="domain" description="Acyl-CoA dehydrogenase/oxidase N-terminal" evidence="8">
    <location>
        <begin position="7"/>
        <end position="120"/>
    </location>
</feature>
<evidence type="ECO:0000256" key="4">
    <source>
        <dbReference type="ARBA" id="ARBA00022827"/>
    </source>
</evidence>
<dbReference type="Gene3D" id="1.10.540.10">
    <property type="entry name" value="Acyl-CoA dehydrogenase/oxidase, N-terminal domain"/>
    <property type="match status" value="1"/>
</dbReference>
<dbReference type="InterPro" id="IPR036250">
    <property type="entry name" value="AcylCo_DH-like_C"/>
</dbReference>
<dbReference type="Proteomes" id="UP000054851">
    <property type="component" value="Unassembled WGS sequence"/>
</dbReference>
<sequence>MDLSYSPAHDAFRADIRTWLDANLPRPLRDKVLNHKRLTRDDYVGWHKLLTTCGWSAVAWPKEYGGPGWDVTQRHIWDEECARAGAPMVLPFGVSMVAPVLMKYGSAAQKSHYLPRILDGTDWWCQGYSEPGSGSDLASLRTRAERRGDHYIVNGQKTWTTLGQHADMMFCLVRTDPQAKKQEGISFLLIDMKTPGITVRPIITLDEDHEVNEVFFEDVQVPLDNLVGEENRGWTYAKYLLGHERTGIARVGQSKRELLFLKRLALERNKQGKPLLHDPLFAAKVAALEIELMALEVTVQRVIASEAGGKGPGPEASMLKIKGTEVQQALTELMVEAIGPQAAAFDPAFLEGECEHSKTGDDDAAPLAAYYFNFRKTSIYGGSNEIQKNIIAQMILGL</sequence>
<evidence type="ECO:0000259" key="6">
    <source>
        <dbReference type="Pfam" id="PF00441"/>
    </source>
</evidence>
<feature type="domain" description="Acyl-CoA oxidase/dehydrogenase middle" evidence="7">
    <location>
        <begin position="125"/>
        <end position="219"/>
    </location>
</feature>
<dbReference type="Pfam" id="PF02771">
    <property type="entry name" value="Acyl-CoA_dh_N"/>
    <property type="match status" value="1"/>
</dbReference>
<keyword evidence="3" id="KW-0285">Flavoprotein</keyword>
<dbReference type="InterPro" id="IPR006091">
    <property type="entry name" value="Acyl-CoA_Oxase/DH_mid-dom"/>
</dbReference>
<dbReference type="InterPro" id="IPR037069">
    <property type="entry name" value="AcylCoA_DH/ox_N_sf"/>
</dbReference>
<feature type="domain" description="Acyl-CoA dehydrogenase/oxidase C-terminal" evidence="6">
    <location>
        <begin position="231"/>
        <end position="395"/>
    </location>
</feature>
<keyword evidence="5" id="KW-0560">Oxidoreductase</keyword>
<accession>A0A158AWR6</accession>
<evidence type="ECO:0000256" key="3">
    <source>
        <dbReference type="ARBA" id="ARBA00022630"/>
    </source>
</evidence>
<dbReference type="Gene3D" id="1.20.140.10">
    <property type="entry name" value="Butyryl-CoA Dehydrogenase, subunit A, domain 3"/>
    <property type="match status" value="1"/>
</dbReference>
<dbReference type="InterPro" id="IPR046373">
    <property type="entry name" value="Acyl-CoA_Oxase/DH_mid-dom_sf"/>
</dbReference>
<comment type="caution">
    <text evidence="9">The sequence shown here is derived from an EMBL/GenBank/DDBJ whole genome shotgun (WGS) entry which is preliminary data.</text>
</comment>
<dbReference type="InterPro" id="IPR013786">
    <property type="entry name" value="AcylCoA_DH/ox_N"/>
</dbReference>
<dbReference type="GO" id="GO:0005886">
    <property type="term" value="C:plasma membrane"/>
    <property type="evidence" value="ECO:0007669"/>
    <property type="project" value="TreeGrafter"/>
</dbReference>
<dbReference type="Pfam" id="PF00441">
    <property type="entry name" value="Acyl-CoA_dh_1"/>
    <property type="match status" value="1"/>
</dbReference>
<comment type="similarity">
    <text evidence="2">Belongs to the acyl-CoA dehydrogenase family.</text>
</comment>
<comment type="cofactor">
    <cofactor evidence="1">
        <name>FAD</name>
        <dbReference type="ChEBI" id="CHEBI:57692"/>
    </cofactor>
</comment>
<dbReference type="Gene3D" id="2.40.110.10">
    <property type="entry name" value="Butyryl-CoA Dehydrogenase, subunit A, domain 2"/>
    <property type="match status" value="1"/>
</dbReference>
<dbReference type="InterPro" id="IPR009100">
    <property type="entry name" value="AcylCoA_DH/oxidase_NM_dom_sf"/>
</dbReference>
<evidence type="ECO:0000256" key="2">
    <source>
        <dbReference type="ARBA" id="ARBA00009347"/>
    </source>
</evidence>
<name>A0A158AWR6_9BURK</name>
<evidence type="ECO:0000313" key="10">
    <source>
        <dbReference type="Proteomes" id="UP000054851"/>
    </source>
</evidence>
<dbReference type="Pfam" id="PF02770">
    <property type="entry name" value="Acyl-CoA_dh_M"/>
    <property type="match status" value="1"/>
</dbReference>
<evidence type="ECO:0000313" key="9">
    <source>
        <dbReference type="EMBL" id="SAK62398.1"/>
    </source>
</evidence>
<evidence type="ECO:0000256" key="5">
    <source>
        <dbReference type="ARBA" id="ARBA00023002"/>
    </source>
</evidence>
<evidence type="ECO:0000259" key="7">
    <source>
        <dbReference type="Pfam" id="PF02770"/>
    </source>
</evidence>
<dbReference type="InterPro" id="IPR009075">
    <property type="entry name" value="AcylCo_DH/oxidase_C"/>
</dbReference>
<evidence type="ECO:0000259" key="8">
    <source>
        <dbReference type="Pfam" id="PF02771"/>
    </source>
</evidence>
<dbReference type="EMBL" id="FCOA02000008">
    <property type="protein sequence ID" value="SAK62398.1"/>
    <property type="molecule type" value="Genomic_DNA"/>
</dbReference>
<dbReference type="GO" id="GO:0016627">
    <property type="term" value="F:oxidoreductase activity, acting on the CH-CH group of donors"/>
    <property type="evidence" value="ECO:0007669"/>
    <property type="project" value="InterPro"/>
</dbReference>
<dbReference type="OrthoDB" id="9770681at2"/>